<keyword evidence="3" id="KW-0472">Membrane</keyword>
<evidence type="ECO:0000313" key="5">
    <source>
        <dbReference type="EMBL" id="KAL2345733.1"/>
    </source>
</evidence>
<accession>A0ABD1NC88</accession>
<evidence type="ECO:0000313" key="6">
    <source>
        <dbReference type="Proteomes" id="UP001603857"/>
    </source>
</evidence>
<feature type="compositionally biased region" description="Acidic residues" evidence="2">
    <location>
        <begin position="198"/>
        <end position="217"/>
    </location>
</feature>
<evidence type="ECO:0000256" key="1">
    <source>
        <dbReference type="ARBA" id="ARBA00008690"/>
    </source>
</evidence>
<keyword evidence="6" id="KW-1185">Reference proteome</keyword>
<feature type="transmembrane region" description="Helical" evidence="3">
    <location>
        <begin position="12"/>
        <end position="29"/>
    </location>
</feature>
<name>A0ABD1NC88_9FABA</name>
<comment type="caution">
    <text evidence="5">The sequence shown here is derived from an EMBL/GenBank/DDBJ whole genome shotgun (WGS) entry which is preliminary data.</text>
</comment>
<proteinExistence type="inferred from homology"/>
<dbReference type="InterPro" id="IPR046431">
    <property type="entry name" value="FAF_dom"/>
</dbReference>
<feature type="compositionally biased region" description="Basic residues" evidence="2">
    <location>
        <begin position="129"/>
        <end position="138"/>
    </location>
</feature>
<protein>
    <recommendedName>
        <fullName evidence="4">FAF domain-containing protein</fullName>
    </recommendedName>
</protein>
<gene>
    <name evidence="5" type="ORF">Fmac_007018</name>
</gene>
<dbReference type="EMBL" id="JBGMDY010000002">
    <property type="protein sequence ID" value="KAL2345733.1"/>
    <property type="molecule type" value="Genomic_DNA"/>
</dbReference>
<dbReference type="PANTHER" id="PTHR33155">
    <property type="entry name" value="FANTASTIC FOUR-LIKE PROTEIN (DUF3049)"/>
    <property type="match status" value="1"/>
</dbReference>
<dbReference type="Pfam" id="PF11250">
    <property type="entry name" value="FAF"/>
    <property type="match status" value="1"/>
</dbReference>
<keyword evidence="3" id="KW-0812">Transmembrane</keyword>
<dbReference type="PANTHER" id="PTHR33155:SF27">
    <property type="entry name" value="FANTASTIC FOUR-LIKE PROTEIN (DUF3049)"/>
    <property type="match status" value="1"/>
</dbReference>
<evidence type="ECO:0000256" key="2">
    <source>
        <dbReference type="SAM" id="MobiDB-lite"/>
    </source>
</evidence>
<feature type="region of interest" description="Disordered" evidence="2">
    <location>
        <begin position="198"/>
        <end position="220"/>
    </location>
</feature>
<dbReference type="Proteomes" id="UP001603857">
    <property type="component" value="Unassembled WGS sequence"/>
</dbReference>
<keyword evidence="3" id="KW-1133">Transmembrane helix</keyword>
<evidence type="ECO:0000256" key="3">
    <source>
        <dbReference type="SAM" id="Phobius"/>
    </source>
</evidence>
<organism evidence="5 6">
    <name type="scientific">Flemingia macrophylla</name>
    <dbReference type="NCBI Taxonomy" id="520843"/>
    <lineage>
        <taxon>Eukaryota</taxon>
        <taxon>Viridiplantae</taxon>
        <taxon>Streptophyta</taxon>
        <taxon>Embryophyta</taxon>
        <taxon>Tracheophyta</taxon>
        <taxon>Spermatophyta</taxon>
        <taxon>Magnoliopsida</taxon>
        <taxon>eudicotyledons</taxon>
        <taxon>Gunneridae</taxon>
        <taxon>Pentapetalae</taxon>
        <taxon>rosids</taxon>
        <taxon>fabids</taxon>
        <taxon>Fabales</taxon>
        <taxon>Fabaceae</taxon>
        <taxon>Papilionoideae</taxon>
        <taxon>50 kb inversion clade</taxon>
        <taxon>NPAAA clade</taxon>
        <taxon>indigoferoid/millettioid clade</taxon>
        <taxon>Phaseoleae</taxon>
        <taxon>Flemingia</taxon>
    </lineage>
</organism>
<feature type="region of interest" description="Disordered" evidence="2">
    <location>
        <begin position="109"/>
        <end position="153"/>
    </location>
</feature>
<dbReference type="InterPro" id="IPR021410">
    <property type="entry name" value="FAF"/>
</dbReference>
<comment type="similarity">
    <text evidence="1">Belongs to the fantastic four family.</text>
</comment>
<feature type="domain" description="FAF" evidence="4">
    <location>
        <begin position="139"/>
        <end position="192"/>
    </location>
</feature>
<evidence type="ECO:0000259" key="4">
    <source>
        <dbReference type="Pfam" id="PF11250"/>
    </source>
</evidence>
<reference evidence="5 6" key="1">
    <citation type="submission" date="2024-08" db="EMBL/GenBank/DDBJ databases">
        <title>Insights into the chromosomal genome structure of Flemingia macrophylla.</title>
        <authorList>
            <person name="Ding Y."/>
            <person name="Zhao Y."/>
            <person name="Bi W."/>
            <person name="Wu M."/>
            <person name="Zhao G."/>
            <person name="Gong Y."/>
            <person name="Li W."/>
            <person name="Zhang P."/>
        </authorList>
    </citation>
    <scope>NUCLEOTIDE SEQUENCE [LARGE SCALE GENOMIC DNA]</scope>
    <source>
        <strain evidence="5">DYQJB</strain>
        <tissue evidence="5">Leaf</tissue>
    </source>
</reference>
<sequence length="255" mass="28895">MTNATFLSSSLHPFLFFPSLLLFPAIMFFKRNTASTHTHNHNLIGLDLGLGLGLATREVFRPPHVLESAMLRPISAPTPHNHSRSLLIGSAVNGLTSCTESLGFESSDDIQSDDNAAARSRGHEIWRRKAERRGKVRRSLPPPLKSLSRDGKPSFYLQPVRKDGRLELTEVRIERKEILRASRHNGRLTLHLVADLEDVDEEESEEMETETETETEEDRVRVEEWKFPAVEGVRRCHEMVVNQHHPHAMCGISIV</sequence>
<dbReference type="AlphaFoldDB" id="A0ABD1NC88"/>